<evidence type="ECO:0000256" key="6">
    <source>
        <dbReference type="PIRSR" id="PIRSR000185-2"/>
    </source>
</evidence>
<dbReference type="InterPro" id="IPR033524">
    <property type="entry name" value="Glu/Leu/Phe/Val_DH_AS"/>
</dbReference>
<evidence type="ECO:0000256" key="5">
    <source>
        <dbReference type="PIRSR" id="PIRSR000185-1"/>
    </source>
</evidence>
<feature type="binding site" evidence="6">
    <location>
        <position position="62"/>
    </location>
    <ligand>
        <name>substrate</name>
    </ligand>
</feature>
<comment type="subunit">
    <text evidence="2">Homohexamer.</text>
</comment>
<sequence length="374" mass="40041">MFRFADELGPSKIIHIYEPSVGLKAVLVVDNVAAGPSIGGVRMAPDVSTEECFRLARAMTLKNAAAGIPYGGGKAVVYGDPKMAPEKKIKLMRALASSLREIKEYIFAPDMGTNEDCMACVKDEIGRAVGLPRVIGGIPLDEIGATGWGIRHATEVALEFCDFKLEGARIVVQGFGAVGKNAARFLTDNGAVLVAVSDSLGTIYNPEGLDVDALITLKEAGGSVVDHPDGERLGCDSVIDIDCDIWIPAARPDVLNEENVHRLRAKLVVEGANIPITHDAEKYLHEKGIICVPDFIANAGGVICAAMEYEGASECAALQAIGENVRINTRLVMKESSCKCILPREAAMDLALQRIRKAMGYRRWSLFSSAPGFV</sequence>
<evidence type="ECO:0000256" key="7">
    <source>
        <dbReference type="PIRSR" id="PIRSR000185-3"/>
    </source>
</evidence>
<dbReference type="GO" id="GO:0006538">
    <property type="term" value="P:L-glutamate catabolic process"/>
    <property type="evidence" value="ECO:0007669"/>
    <property type="project" value="TreeGrafter"/>
</dbReference>
<feature type="domain" description="Glutamate/phenylalanine/leucine/valine/L-tryptophan dehydrogenase C-terminal" evidence="9">
    <location>
        <begin position="137"/>
        <end position="363"/>
    </location>
</feature>
<dbReference type="PRINTS" id="PR00082">
    <property type="entry name" value="GLFDHDRGNASE"/>
</dbReference>
<comment type="caution">
    <text evidence="10">The sequence shown here is derived from an EMBL/GenBank/DDBJ whole genome shotgun (WGS) entry which is preliminary data.</text>
</comment>
<evidence type="ECO:0000256" key="4">
    <source>
        <dbReference type="PIRNR" id="PIRNR000185"/>
    </source>
</evidence>
<dbReference type="InterPro" id="IPR033922">
    <property type="entry name" value="NAD_bind_Glu_DH"/>
</dbReference>
<dbReference type="Pfam" id="PF00208">
    <property type="entry name" value="ELFV_dehydrog"/>
    <property type="match status" value="1"/>
</dbReference>
<feature type="binding site" evidence="6">
    <location>
        <position position="146"/>
    </location>
    <ligand>
        <name>NAD(+)</name>
        <dbReference type="ChEBI" id="CHEBI:57540"/>
    </ligand>
</feature>
<organism evidence="10 11">
    <name type="scientific">Methanococcoides seepicolus</name>
    <dbReference type="NCBI Taxonomy" id="2828780"/>
    <lineage>
        <taxon>Archaea</taxon>
        <taxon>Methanobacteriati</taxon>
        <taxon>Methanobacteriota</taxon>
        <taxon>Stenosarchaea group</taxon>
        <taxon>Methanomicrobia</taxon>
        <taxon>Methanosarcinales</taxon>
        <taxon>Methanosarcinaceae</taxon>
        <taxon>Methanococcoides</taxon>
    </lineage>
</organism>
<dbReference type="InterPro" id="IPR006096">
    <property type="entry name" value="Glu/Leu/Phe/Val/Trp_DH_C"/>
</dbReference>
<dbReference type="SUPFAM" id="SSF51735">
    <property type="entry name" value="NAD(P)-binding Rossmann-fold domains"/>
    <property type="match status" value="1"/>
</dbReference>
<dbReference type="Proteomes" id="UP001056766">
    <property type="component" value="Unassembled WGS sequence"/>
</dbReference>
<dbReference type="GO" id="GO:0000166">
    <property type="term" value="F:nucleotide binding"/>
    <property type="evidence" value="ECO:0007669"/>
    <property type="project" value="UniProtKB-KW"/>
</dbReference>
<dbReference type="EMBL" id="JAGSOI010000021">
    <property type="protein sequence ID" value="MCM1986669.1"/>
    <property type="molecule type" value="Genomic_DNA"/>
</dbReference>
<keyword evidence="3 4" id="KW-0560">Oxidoreductase</keyword>
<dbReference type="PROSITE" id="PS00074">
    <property type="entry name" value="GLFV_DEHYDROGENASE"/>
    <property type="match status" value="1"/>
</dbReference>
<name>A0A9E4ZGD5_9EURY</name>
<feature type="active site" description="Proton donor" evidence="5">
    <location>
        <position position="74"/>
    </location>
</feature>
<dbReference type="InterPro" id="IPR006097">
    <property type="entry name" value="Glu/Leu/Phe/Val/Trp_DH_dimer"/>
</dbReference>
<dbReference type="PIRSF" id="PIRSF000185">
    <property type="entry name" value="Glu_DH"/>
    <property type="match status" value="1"/>
</dbReference>
<dbReference type="AlphaFoldDB" id="A0A9E4ZGD5"/>
<gene>
    <name evidence="10" type="ORF">KDK67_06595</name>
</gene>
<dbReference type="Pfam" id="PF02812">
    <property type="entry name" value="ELFV_dehydrog_N"/>
    <property type="match status" value="1"/>
</dbReference>
<dbReference type="PANTHER" id="PTHR11606">
    <property type="entry name" value="GLUTAMATE DEHYDROGENASE"/>
    <property type="match status" value="1"/>
</dbReference>
<dbReference type="SUPFAM" id="SSF53223">
    <property type="entry name" value="Aminoacid dehydrogenase-like, N-terminal domain"/>
    <property type="match status" value="1"/>
</dbReference>
<dbReference type="InterPro" id="IPR036291">
    <property type="entry name" value="NAD(P)-bd_dom_sf"/>
</dbReference>
<reference evidence="10" key="1">
    <citation type="journal article" date="2021" name="mSystems">
        <title>Bacteria and Archaea Synergistically Convert Glycine Betaine to Biogenic Methane in the Formosa Cold Seep of the South China Sea.</title>
        <authorList>
            <person name="Li L."/>
            <person name="Zhang W."/>
            <person name="Zhang S."/>
            <person name="Song L."/>
            <person name="Sun Q."/>
            <person name="Zhang H."/>
            <person name="Xiang H."/>
            <person name="Dong X."/>
        </authorList>
    </citation>
    <scope>NUCLEOTIDE SEQUENCE</scope>
    <source>
        <strain evidence="10">LLY</strain>
    </source>
</reference>
<keyword evidence="11" id="KW-1185">Reference proteome</keyword>
<dbReference type="CDD" id="cd01076">
    <property type="entry name" value="NAD_bind_1_Glu_DH"/>
    <property type="match status" value="1"/>
</dbReference>
<evidence type="ECO:0000313" key="10">
    <source>
        <dbReference type="EMBL" id="MCM1986669.1"/>
    </source>
</evidence>
<keyword evidence="6" id="KW-0520">NAD</keyword>
<proteinExistence type="inferred from homology"/>
<dbReference type="PANTHER" id="PTHR11606:SF13">
    <property type="entry name" value="GLUTAMATE DEHYDROGENASE 1, MITOCHONDRIAL"/>
    <property type="match status" value="1"/>
</dbReference>
<evidence type="ECO:0000313" key="11">
    <source>
        <dbReference type="Proteomes" id="UP001056766"/>
    </source>
</evidence>
<dbReference type="InterPro" id="IPR014362">
    <property type="entry name" value="Glu_DH"/>
</dbReference>
<protein>
    <recommendedName>
        <fullName evidence="4">Glutamate dehydrogenase</fullName>
    </recommendedName>
</protein>
<evidence type="ECO:0000256" key="8">
    <source>
        <dbReference type="RuleBase" id="RU004417"/>
    </source>
</evidence>
<dbReference type="InterPro" id="IPR006095">
    <property type="entry name" value="Glu/Leu/Phe/Val/Trp_DH"/>
</dbReference>
<feature type="site" description="Important for catalysis" evidence="7">
    <location>
        <position position="110"/>
    </location>
</feature>
<evidence type="ECO:0000259" key="9">
    <source>
        <dbReference type="SMART" id="SM00839"/>
    </source>
</evidence>
<dbReference type="SMART" id="SM00839">
    <property type="entry name" value="ELFV_dehydrog"/>
    <property type="match status" value="1"/>
</dbReference>
<reference evidence="10" key="2">
    <citation type="submission" date="2021-04" db="EMBL/GenBank/DDBJ databases">
        <authorList>
            <person name="Dong X."/>
        </authorList>
    </citation>
    <scope>NUCLEOTIDE SEQUENCE</scope>
    <source>
        <strain evidence="10">LLY</strain>
    </source>
</reference>
<dbReference type="GO" id="GO:0004352">
    <property type="term" value="F:glutamate dehydrogenase (NAD+) activity"/>
    <property type="evidence" value="ECO:0007669"/>
    <property type="project" value="TreeGrafter"/>
</dbReference>
<comment type="similarity">
    <text evidence="1 4 8">Belongs to the Glu/Leu/Phe/Val dehydrogenases family.</text>
</comment>
<keyword evidence="6" id="KW-0547">Nucleotide-binding</keyword>
<evidence type="ECO:0000256" key="3">
    <source>
        <dbReference type="ARBA" id="ARBA00023002"/>
    </source>
</evidence>
<accession>A0A9E4ZGD5</accession>
<evidence type="ECO:0000256" key="2">
    <source>
        <dbReference type="ARBA" id="ARBA00011643"/>
    </source>
</evidence>
<dbReference type="Gene3D" id="3.40.50.10860">
    <property type="entry name" value="Leucine Dehydrogenase, chain A, domain 1"/>
    <property type="match status" value="1"/>
</dbReference>
<dbReference type="InterPro" id="IPR046346">
    <property type="entry name" value="Aminoacid_DH-like_N_sf"/>
</dbReference>
<evidence type="ECO:0000256" key="1">
    <source>
        <dbReference type="ARBA" id="ARBA00006382"/>
    </source>
</evidence>
<dbReference type="Gene3D" id="3.40.50.720">
    <property type="entry name" value="NAD(P)-binding Rossmann-like Domain"/>
    <property type="match status" value="1"/>
</dbReference>